<dbReference type="AlphaFoldDB" id="A0A9W9K903"/>
<dbReference type="EMBL" id="JAPQKH010000005">
    <property type="protein sequence ID" value="KAJ5097498.1"/>
    <property type="molecule type" value="Genomic_DNA"/>
</dbReference>
<evidence type="ECO:0000313" key="2">
    <source>
        <dbReference type="EMBL" id="KAJ5097498.1"/>
    </source>
</evidence>
<sequence>MASQQPQESTNASLFSNFEDQTREEIINELISQGPGLFNRMPQYAAGLYWLADINCLEAMTVSPQKRRQAFELTKILGGLDLAGILGGKAQFPSENTEAKPPLDKSRKTSVTTEVEKRDGNKCVLTKLPQPTLEFARIVQHKIHGKPAPREMWYLLRIFWGGQAEQWEKDLVDHKTGLVNTEQICNMLTLEPQAAAYWDEGVTGFRPISMNDDGTSLTLEYVTLFSNDKSGLGKRTDIIRLEDFPRRFSKEYIDELLRRDDEIPTLDRSNFPDIRFIKSGYIFTITTDDPVKRPLPSMNLLGARWIFTRIAAMQGRGEDE</sequence>
<proteinExistence type="predicted"/>
<feature type="compositionally biased region" description="Basic and acidic residues" evidence="1">
    <location>
        <begin position="97"/>
        <end position="107"/>
    </location>
</feature>
<name>A0A9W9K903_9EURO</name>
<dbReference type="Proteomes" id="UP001149165">
    <property type="component" value="Unassembled WGS sequence"/>
</dbReference>
<accession>A0A9W9K903</accession>
<comment type="caution">
    <text evidence="2">The sequence shown here is derived from an EMBL/GenBank/DDBJ whole genome shotgun (WGS) entry which is preliminary data.</text>
</comment>
<feature type="region of interest" description="Disordered" evidence="1">
    <location>
        <begin position="93"/>
        <end position="112"/>
    </location>
</feature>
<dbReference type="OrthoDB" id="5416097at2759"/>
<evidence type="ECO:0000313" key="3">
    <source>
        <dbReference type="Proteomes" id="UP001149165"/>
    </source>
</evidence>
<keyword evidence="3" id="KW-1185">Reference proteome</keyword>
<organism evidence="2 3">
    <name type="scientific">Penicillium angulare</name>
    <dbReference type="NCBI Taxonomy" id="116970"/>
    <lineage>
        <taxon>Eukaryota</taxon>
        <taxon>Fungi</taxon>
        <taxon>Dikarya</taxon>
        <taxon>Ascomycota</taxon>
        <taxon>Pezizomycotina</taxon>
        <taxon>Eurotiomycetes</taxon>
        <taxon>Eurotiomycetidae</taxon>
        <taxon>Eurotiales</taxon>
        <taxon>Aspergillaceae</taxon>
        <taxon>Penicillium</taxon>
    </lineage>
</organism>
<reference evidence="2" key="1">
    <citation type="submission" date="2022-11" db="EMBL/GenBank/DDBJ databases">
        <authorList>
            <person name="Petersen C."/>
        </authorList>
    </citation>
    <scope>NUCLEOTIDE SEQUENCE</scope>
    <source>
        <strain evidence="2">IBT 30069</strain>
    </source>
</reference>
<protein>
    <recommendedName>
        <fullName evidence="4">HNH nuclease domain-containing protein</fullName>
    </recommendedName>
</protein>
<evidence type="ECO:0000256" key="1">
    <source>
        <dbReference type="SAM" id="MobiDB-lite"/>
    </source>
</evidence>
<gene>
    <name evidence="2" type="ORF">N7456_008219</name>
</gene>
<evidence type="ECO:0008006" key="4">
    <source>
        <dbReference type="Google" id="ProtNLM"/>
    </source>
</evidence>
<reference evidence="2" key="2">
    <citation type="journal article" date="2023" name="IMA Fungus">
        <title>Comparative genomic study of the Penicillium genus elucidates a diverse pangenome and 15 lateral gene transfer events.</title>
        <authorList>
            <person name="Petersen C."/>
            <person name="Sorensen T."/>
            <person name="Nielsen M.R."/>
            <person name="Sondergaard T.E."/>
            <person name="Sorensen J.L."/>
            <person name="Fitzpatrick D.A."/>
            <person name="Frisvad J.C."/>
            <person name="Nielsen K.L."/>
        </authorList>
    </citation>
    <scope>NUCLEOTIDE SEQUENCE</scope>
    <source>
        <strain evidence="2">IBT 30069</strain>
    </source>
</reference>